<name>A0A6M2BX65_9GAMM</name>
<keyword evidence="4" id="KW-1185">Reference proteome</keyword>
<feature type="domain" description="EamA" evidence="2">
    <location>
        <begin position="11"/>
        <end position="136"/>
    </location>
</feature>
<accession>A0A6M2BX65</accession>
<feature type="transmembrane region" description="Helical" evidence="1">
    <location>
        <begin position="122"/>
        <end position="139"/>
    </location>
</feature>
<dbReference type="PANTHER" id="PTHR22911:SF79">
    <property type="entry name" value="MOBA-LIKE NTP TRANSFERASE DOMAIN-CONTAINING PROTEIN"/>
    <property type="match status" value="1"/>
</dbReference>
<dbReference type="PANTHER" id="PTHR22911">
    <property type="entry name" value="ACYL-MALONYL CONDENSING ENZYME-RELATED"/>
    <property type="match status" value="1"/>
</dbReference>
<reference evidence="3 4" key="1">
    <citation type="journal article" date="2014" name="Int. J. Syst. Evol. Microbiol.">
        <title>Solimonas terrae sp. nov., isolated from soil.</title>
        <authorList>
            <person name="Kim S.J."/>
            <person name="Moon J.Y."/>
            <person name="Weon H.Y."/>
            <person name="Ahn J.H."/>
            <person name="Chen W.M."/>
            <person name="Kwon S.W."/>
        </authorList>
    </citation>
    <scope>NUCLEOTIDE SEQUENCE [LARGE SCALE GENOMIC DNA]</scope>
    <source>
        <strain evidence="3 4">KIS83-12</strain>
    </source>
</reference>
<comment type="caution">
    <text evidence="3">The sequence shown here is derived from an EMBL/GenBank/DDBJ whole genome shotgun (WGS) entry which is preliminary data.</text>
</comment>
<gene>
    <name evidence="3" type="ORF">G7Y85_17015</name>
</gene>
<keyword evidence="1" id="KW-0812">Transmembrane</keyword>
<dbReference type="AlphaFoldDB" id="A0A6M2BX65"/>
<feature type="transmembrane region" description="Helical" evidence="1">
    <location>
        <begin position="145"/>
        <end position="163"/>
    </location>
</feature>
<feature type="transmembrane region" description="Helical" evidence="1">
    <location>
        <begin position="268"/>
        <end position="289"/>
    </location>
</feature>
<dbReference type="RefSeq" id="WP_166260108.1">
    <property type="nucleotide sequence ID" value="NZ_JAAMOW010000009.1"/>
</dbReference>
<keyword evidence="1" id="KW-1133">Transmembrane helix</keyword>
<feature type="domain" description="EamA" evidence="2">
    <location>
        <begin position="145"/>
        <end position="285"/>
    </location>
</feature>
<feature type="transmembrane region" description="Helical" evidence="1">
    <location>
        <begin position="12"/>
        <end position="30"/>
    </location>
</feature>
<evidence type="ECO:0000259" key="2">
    <source>
        <dbReference type="Pfam" id="PF00892"/>
    </source>
</evidence>
<dbReference type="GO" id="GO:0016020">
    <property type="term" value="C:membrane"/>
    <property type="evidence" value="ECO:0007669"/>
    <property type="project" value="InterPro"/>
</dbReference>
<feature type="transmembrane region" description="Helical" evidence="1">
    <location>
        <begin position="175"/>
        <end position="194"/>
    </location>
</feature>
<feature type="transmembrane region" description="Helical" evidence="1">
    <location>
        <begin position="92"/>
        <end position="113"/>
    </location>
</feature>
<evidence type="ECO:0000313" key="4">
    <source>
        <dbReference type="Proteomes" id="UP000472676"/>
    </source>
</evidence>
<evidence type="ECO:0000313" key="3">
    <source>
        <dbReference type="EMBL" id="NGY06477.1"/>
    </source>
</evidence>
<evidence type="ECO:0000256" key="1">
    <source>
        <dbReference type="SAM" id="Phobius"/>
    </source>
</evidence>
<feature type="transmembrane region" description="Helical" evidence="1">
    <location>
        <begin position="242"/>
        <end position="262"/>
    </location>
</feature>
<dbReference type="SUPFAM" id="SSF103481">
    <property type="entry name" value="Multidrug resistance efflux transporter EmrE"/>
    <property type="match status" value="2"/>
</dbReference>
<dbReference type="InterPro" id="IPR000620">
    <property type="entry name" value="EamA_dom"/>
</dbReference>
<protein>
    <submittedName>
        <fullName evidence="3">DMT family transporter</fullName>
    </submittedName>
</protein>
<dbReference type="InterPro" id="IPR037185">
    <property type="entry name" value="EmrE-like"/>
</dbReference>
<feature type="transmembrane region" description="Helical" evidence="1">
    <location>
        <begin position="66"/>
        <end position="86"/>
    </location>
</feature>
<dbReference type="EMBL" id="JAAMOW010000009">
    <property type="protein sequence ID" value="NGY06477.1"/>
    <property type="molecule type" value="Genomic_DNA"/>
</dbReference>
<dbReference type="Proteomes" id="UP000472676">
    <property type="component" value="Unassembled WGS sequence"/>
</dbReference>
<keyword evidence="1" id="KW-0472">Membrane</keyword>
<feature type="transmembrane region" description="Helical" evidence="1">
    <location>
        <begin position="214"/>
        <end position="235"/>
    </location>
</feature>
<organism evidence="3 4">
    <name type="scientific">Solimonas terrae</name>
    <dbReference type="NCBI Taxonomy" id="1396819"/>
    <lineage>
        <taxon>Bacteria</taxon>
        <taxon>Pseudomonadati</taxon>
        <taxon>Pseudomonadota</taxon>
        <taxon>Gammaproteobacteria</taxon>
        <taxon>Nevskiales</taxon>
        <taxon>Nevskiaceae</taxon>
        <taxon>Solimonas</taxon>
    </lineage>
</organism>
<sequence>MSSPLKPQLQIHLCVLLWGFTAILGKLIALPATVLVWWRMVLVLMVLACVPRVWRGLRALPRQLVAVYAGIGLLVTLHWLTFFAAIKLANASVAATCIALGPVFLSLIEPWVAGRRVDLREMLLGVLVVPGVALVVGGIPTGMRLGLLVGVSSALFVACFSALNKRYVERADALLVTTLELGTGAVVLTAVLPWSNGHGFSPDVFMLPAPNDLALLSLLAFACTLLPFNLSLIALRRLSAFAALLAVNLEPVYAILLAIAVLGEQRELGISFYAGVVVILSTVLLHPWLMRSRRIPAAATLAVAEAKNLVD</sequence>
<proteinExistence type="predicted"/>
<dbReference type="Pfam" id="PF00892">
    <property type="entry name" value="EamA"/>
    <property type="match status" value="2"/>
</dbReference>